<gene>
    <name evidence="7" type="ORF">SAMN05444955_11239</name>
</gene>
<dbReference type="EMBL" id="FOCQ01000012">
    <property type="protein sequence ID" value="SEN46668.1"/>
    <property type="molecule type" value="Genomic_DNA"/>
</dbReference>
<keyword evidence="8" id="KW-1185">Reference proteome</keyword>
<dbReference type="Proteomes" id="UP000199695">
    <property type="component" value="Unassembled WGS sequence"/>
</dbReference>
<evidence type="ECO:0000256" key="2">
    <source>
        <dbReference type="ARBA" id="ARBA00022723"/>
    </source>
</evidence>
<proteinExistence type="predicted"/>
<dbReference type="GO" id="GO:0046872">
    <property type="term" value="F:metal ion binding"/>
    <property type="evidence" value="ECO:0007669"/>
    <property type="project" value="UniProtKB-KW"/>
</dbReference>
<keyword evidence="5" id="KW-0460">Magnesium</keyword>
<keyword evidence="2" id="KW-0479">Metal-binding</keyword>
<name>A0A1H8GTS1_9BACL</name>
<dbReference type="STRING" id="1173111.SAMN05444955_11239"/>
<accession>A0A1H8GTS1</accession>
<dbReference type="SUPFAM" id="SSF52440">
    <property type="entry name" value="PreATP-grasp domain"/>
    <property type="match status" value="1"/>
</dbReference>
<evidence type="ECO:0000256" key="4">
    <source>
        <dbReference type="ARBA" id="ARBA00022840"/>
    </source>
</evidence>
<dbReference type="AlphaFoldDB" id="A0A1H8GTS1"/>
<keyword evidence="4" id="KW-0067">ATP-binding</keyword>
<evidence type="ECO:0000313" key="8">
    <source>
        <dbReference type="Proteomes" id="UP000199695"/>
    </source>
</evidence>
<dbReference type="GO" id="GO:0016874">
    <property type="term" value="F:ligase activity"/>
    <property type="evidence" value="ECO:0007669"/>
    <property type="project" value="UniProtKB-KW"/>
</dbReference>
<dbReference type="Gene3D" id="3.30.1490.330">
    <property type="match status" value="1"/>
</dbReference>
<organism evidence="7 8">
    <name type="scientific">Lihuaxuella thermophila</name>
    <dbReference type="NCBI Taxonomy" id="1173111"/>
    <lineage>
        <taxon>Bacteria</taxon>
        <taxon>Bacillati</taxon>
        <taxon>Bacillota</taxon>
        <taxon>Bacilli</taxon>
        <taxon>Bacillales</taxon>
        <taxon>Thermoactinomycetaceae</taxon>
        <taxon>Lihuaxuella</taxon>
    </lineage>
</organism>
<feature type="domain" description="Glutathionylspermidine synthase pre-ATP-grasp-like" evidence="6">
    <location>
        <begin position="23"/>
        <end position="412"/>
    </location>
</feature>
<protein>
    <submittedName>
        <fullName evidence="7">Glutathionylspermidine synthase</fullName>
    </submittedName>
</protein>
<evidence type="ECO:0000256" key="3">
    <source>
        <dbReference type="ARBA" id="ARBA00022741"/>
    </source>
</evidence>
<evidence type="ECO:0000256" key="5">
    <source>
        <dbReference type="ARBA" id="ARBA00022842"/>
    </source>
</evidence>
<evidence type="ECO:0000313" key="7">
    <source>
        <dbReference type="EMBL" id="SEN46668.1"/>
    </source>
</evidence>
<reference evidence="7 8" key="1">
    <citation type="submission" date="2016-10" db="EMBL/GenBank/DDBJ databases">
        <authorList>
            <person name="de Groot N.N."/>
        </authorList>
    </citation>
    <scope>NUCLEOTIDE SEQUENCE [LARGE SCALE GENOMIC DNA]</scope>
    <source>
        <strain evidence="7 8">DSM 46701</strain>
    </source>
</reference>
<dbReference type="Pfam" id="PF03738">
    <property type="entry name" value="GSP_synth"/>
    <property type="match status" value="1"/>
</dbReference>
<dbReference type="GO" id="GO:0005524">
    <property type="term" value="F:ATP binding"/>
    <property type="evidence" value="ECO:0007669"/>
    <property type="project" value="UniProtKB-KW"/>
</dbReference>
<dbReference type="SUPFAM" id="SSF56059">
    <property type="entry name" value="Glutathione synthetase ATP-binding domain-like"/>
    <property type="match status" value="1"/>
</dbReference>
<dbReference type="InterPro" id="IPR016185">
    <property type="entry name" value="PreATP-grasp_dom_sf"/>
</dbReference>
<keyword evidence="3" id="KW-0547">Nucleotide-binding</keyword>
<evidence type="ECO:0000259" key="6">
    <source>
        <dbReference type="Pfam" id="PF03738"/>
    </source>
</evidence>
<evidence type="ECO:0000256" key="1">
    <source>
        <dbReference type="ARBA" id="ARBA00022598"/>
    </source>
</evidence>
<dbReference type="InterPro" id="IPR005494">
    <property type="entry name" value="GSPS_pre-ATP-grasp-like_dom"/>
</dbReference>
<sequence length="422" mass="48085">MVDQSYQRRREEIYAPMRQEGIFTWDSMYNQEYALASIYPISESFRAEIAGATEKLGKIFTRTIRVIQQGPDELLNELGIPEAARLAVRLTANPDIPTVVGRFDFARTPRGLKMLEFNSDTPTGVVEAFYVNGNVCRFYGWQDPNDGMNEHIFAAFQDIIGRYKKMGFSADAVYFSSLDWHEEDAGTTRYLMRESGLHARYIPLSSLAVKGDRLYFRDREQGSYQPVDVLYRLHALEILAEETDDDGYPTGAHLLDLVANKKLALINPPDAFIAQTKALQALIWNLHETNAFFTLEEHEWIDTYMLPTYLENPFLGKTAYVRKPIFGREGGAVTLYDASGETMARDQQSLYWDQPMVYQQLAELETVETDTLRGRFHGRLLWGSFLIGGKASAIMARIDRKITGNLSYFLPVGIGDRKGELR</sequence>
<keyword evidence="1" id="KW-0436">Ligase</keyword>